<dbReference type="AlphaFoldDB" id="A0A1X0QUA1"/>
<accession>A0A1X0QUA1</accession>
<name>A0A1X0QUA1_RHIZD</name>
<gene>
    <name evidence="1" type="ORF">BCV72DRAFT_338063</name>
</gene>
<proteinExistence type="predicted"/>
<sequence length="78" mass="9233">MRAPGKKESQITAETDPVWCSLYYSQATYVRYPGDYGTIHDNNLIDVCPYEEEEEEAAFYNTNLRLFKDQWLRLPKSY</sequence>
<organism evidence="1">
    <name type="scientific">Rhizopus microsporus var. microsporus</name>
    <dbReference type="NCBI Taxonomy" id="86635"/>
    <lineage>
        <taxon>Eukaryota</taxon>
        <taxon>Fungi</taxon>
        <taxon>Fungi incertae sedis</taxon>
        <taxon>Mucoromycota</taxon>
        <taxon>Mucoromycotina</taxon>
        <taxon>Mucoromycetes</taxon>
        <taxon>Mucorales</taxon>
        <taxon>Mucorineae</taxon>
        <taxon>Rhizopodaceae</taxon>
        <taxon>Rhizopus</taxon>
    </lineage>
</organism>
<reference evidence="1" key="1">
    <citation type="journal article" date="2016" name="Proc. Natl. Acad. Sci. U.S.A.">
        <title>Lipid metabolic changes in an early divergent fungus govern the establishment of a mutualistic symbiosis with endobacteria.</title>
        <authorList>
            <person name="Lastovetsky O.A."/>
            <person name="Gaspar M.L."/>
            <person name="Mondo S.J."/>
            <person name="LaButti K.M."/>
            <person name="Sandor L."/>
            <person name="Grigoriev I.V."/>
            <person name="Henry S.A."/>
            <person name="Pawlowska T.E."/>
        </authorList>
    </citation>
    <scope>NUCLEOTIDE SEQUENCE [LARGE SCALE GENOMIC DNA]</scope>
    <source>
        <strain evidence="1">ATCC 52814</strain>
    </source>
</reference>
<dbReference type="VEuPathDB" id="FungiDB:BCV72DRAFT_338063"/>
<dbReference type="Proteomes" id="UP000242414">
    <property type="component" value="Unassembled WGS sequence"/>
</dbReference>
<dbReference type="OrthoDB" id="2156393at2759"/>
<evidence type="ECO:0000313" key="1">
    <source>
        <dbReference type="EMBL" id="ORE03327.1"/>
    </source>
</evidence>
<dbReference type="EMBL" id="KV922008">
    <property type="protein sequence ID" value="ORE03327.1"/>
    <property type="molecule type" value="Genomic_DNA"/>
</dbReference>
<protein>
    <submittedName>
        <fullName evidence="1">Uncharacterized protein</fullName>
    </submittedName>
</protein>